<reference evidence="3 4" key="1">
    <citation type="journal article" date="2013" name="Genome Biol.">
        <title>Draft genome of the mountain pine beetle, Dendroctonus ponderosae Hopkins, a major forest pest.</title>
        <authorList>
            <person name="Keeling C.I."/>
            <person name="Yuen M.M."/>
            <person name="Liao N.Y."/>
            <person name="Docking T.R."/>
            <person name="Chan S.K."/>
            <person name="Taylor G.A."/>
            <person name="Palmquist D.L."/>
            <person name="Jackman S.D."/>
            <person name="Nguyen A."/>
            <person name="Li M."/>
            <person name="Henderson H."/>
            <person name="Janes J.K."/>
            <person name="Zhao Y."/>
            <person name="Pandoh P."/>
            <person name="Moore R."/>
            <person name="Sperling F.A."/>
            <person name="Huber D.P."/>
            <person name="Birol I."/>
            <person name="Jones S.J."/>
            <person name="Bohlmann J."/>
        </authorList>
    </citation>
    <scope>NUCLEOTIDE SEQUENCE</scope>
</reference>
<protein>
    <submittedName>
        <fullName evidence="3">Uncharacterized protein</fullName>
    </submittedName>
</protein>
<dbReference type="OrthoDB" id="5823474at2759"/>
<dbReference type="AlphaFoldDB" id="U4UGG8"/>
<accession>U4UGG8</accession>
<keyword evidence="2" id="KW-0539">Nucleus</keyword>
<gene>
    <name evidence="3" type="ORF">D910_07064</name>
</gene>
<sequence>MILDRMNGEDEHEIWLSGWEQQCCEAIQNQPAYEQSLAAENEYFQRRVWTSFQDSATAIAQLYRDCLLGHATCHHPPAIRTLEIHRLTKTYTCLERHLPIVEEAALLIVKPTCALLSLEKWLVMGLKDRHLPMMYRWAAQPFQNDLDICD</sequence>
<dbReference type="EMBL" id="KB632186">
    <property type="protein sequence ID" value="ERL89701.1"/>
    <property type="molecule type" value="Genomic_DNA"/>
</dbReference>
<evidence type="ECO:0000256" key="1">
    <source>
        <dbReference type="ARBA" id="ARBA00004123"/>
    </source>
</evidence>
<dbReference type="PANTHER" id="PTHR31624">
    <property type="entry name" value="UPF0472 PROTEIN C16ORF72"/>
    <property type="match status" value="1"/>
</dbReference>
<evidence type="ECO:0000256" key="2">
    <source>
        <dbReference type="ARBA" id="ARBA00023242"/>
    </source>
</evidence>
<dbReference type="STRING" id="77166.U4UGG8"/>
<evidence type="ECO:0000313" key="4">
    <source>
        <dbReference type="Proteomes" id="UP000030742"/>
    </source>
</evidence>
<name>U4UGG8_DENPD</name>
<organism evidence="3 4">
    <name type="scientific">Dendroctonus ponderosae</name>
    <name type="common">Mountain pine beetle</name>
    <dbReference type="NCBI Taxonomy" id="77166"/>
    <lineage>
        <taxon>Eukaryota</taxon>
        <taxon>Metazoa</taxon>
        <taxon>Ecdysozoa</taxon>
        <taxon>Arthropoda</taxon>
        <taxon>Hexapoda</taxon>
        <taxon>Insecta</taxon>
        <taxon>Pterygota</taxon>
        <taxon>Neoptera</taxon>
        <taxon>Endopterygota</taxon>
        <taxon>Coleoptera</taxon>
        <taxon>Polyphaga</taxon>
        <taxon>Cucujiformia</taxon>
        <taxon>Curculionidae</taxon>
        <taxon>Scolytinae</taxon>
        <taxon>Dendroctonus</taxon>
    </lineage>
</organism>
<dbReference type="PANTHER" id="PTHR31624:SF4">
    <property type="entry name" value="CHROMOSOME 16 OPEN READING FRAME 72"/>
    <property type="match status" value="1"/>
</dbReference>
<dbReference type="InterPro" id="IPR029196">
    <property type="entry name" value="HAPSTR1-like"/>
</dbReference>
<dbReference type="InterPro" id="IPR040308">
    <property type="entry name" value="HAPR1"/>
</dbReference>
<dbReference type="Proteomes" id="UP000030742">
    <property type="component" value="Unassembled WGS sequence"/>
</dbReference>
<evidence type="ECO:0000313" key="3">
    <source>
        <dbReference type="EMBL" id="ERL89701.1"/>
    </source>
</evidence>
<dbReference type="GO" id="GO:0005634">
    <property type="term" value="C:nucleus"/>
    <property type="evidence" value="ECO:0007669"/>
    <property type="project" value="UniProtKB-SubCell"/>
</dbReference>
<dbReference type="Pfam" id="PF15251">
    <property type="entry name" value="TAPR1-like"/>
    <property type="match status" value="1"/>
</dbReference>
<comment type="subcellular location">
    <subcellularLocation>
        <location evidence="1">Nucleus</location>
    </subcellularLocation>
</comment>
<proteinExistence type="predicted"/>